<feature type="transmembrane region" description="Helical" evidence="7">
    <location>
        <begin position="50"/>
        <end position="70"/>
    </location>
</feature>
<evidence type="ECO:0000256" key="7">
    <source>
        <dbReference type="SAM" id="Phobius"/>
    </source>
</evidence>
<feature type="domain" description="ABC transmembrane type-1" evidence="9">
    <location>
        <begin position="16"/>
        <end position="290"/>
    </location>
</feature>
<feature type="transmembrane region" description="Helical" evidence="7">
    <location>
        <begin position="124"/>
        <end position="143"/>
    </location>
</feature>
<dbReference type="GO" id="GO:0005524">
    <property type="term" value="F:ATP binding"/>
    <property type="evidence" value="ECO:0007669"/>
    <property type="project" value="UniProtKB-KW"/>
</dbReference>
<organism evidence="10">
    <name type="scientific">Microvirga ossetica</name>
    <dbReference type="NCBI Taxonomy" id="1882682"/>
    <lineage>
        <taxon>Bacteria</taxon>
        <taxon>Pseudomonadati</taxon>
        <taxon>Pseudomonadota</taxon>
        <taxon>Alphaproteobacteria</taxon>
        <taxon>Hyphomicrobiales</taxon>
        <taxon>Methylobacteriaceae</taxon>
        <taxon>Microvirga</taxon>
    </lineage>
</organism>
<geneLocation type="plasmid" evidence="10">
    <name>unnamed4</name>
</geneLocation>
<evidence type="ECO:0000256" key="5">
    <source>
        <dbReference type="ARBA" id="ARBA00022989"/>
    </source>
</evidence>
<sequence>MVRLAWRASFGGILSILVFSIIVNVLRFIAPLYILHIFDRIPASRSVETLILLTIIALLAIVAGIALDAVRKRLLGQWGKWIEEQLGHVIVYRGLNERSIGQSPSVQASLDELSRLRSFIAKSAVHWIDVVWAPVFLLGVYLIEPLLGLVAFGAVVIMIGLGAFQEAATRESRHASRKAAADAGEIVLNAERKYETVGALSMASNLASRWRQTTAAHLDERERAEARSTVYRLMSRGLGDCLRIIMIGVGIWLFLHGVLTLGGVFAARMMGGLGYRLAERATGSWRSLKDGVAAYRSIKAQLANEPGRSISVHSATDKAELMLDQVSFRYPGQASDTIRKLSLTLAAGEILVITGSAGSGKTTLSRLAVGLLEPRHGQARLGDVEIRRIPPDRQAQLIGYLPQQTELFRGTVRENIACMGDANFDDVVAAAKLAAIHDVLVRLPDGYDTLIGDELTALSGSEQKRIALARAVYRRPRLLVLDEPAANLDRRSRKALEAAVSNLRAAGASIIITQATKSSRWNTIADKFLILGGGTPELTVASDVRGENISEMRRVK</sequence>
<keyword evidence="6 7" id="KW-0472">Membrane</keyword>
<evidence type="ECO:0000256" key="6">
    <source>
        <dbReference type="ARBA" id="ARBA00023136"/>
    </source>
</evidence>
<dbReference type="Gene3D" id="1.20.1560.10">
    <property type="entry name" value="ABC transporter type 1, transmembrane domain"/>
    <property type="match status" value="1"/>
</dbReference>
<dbReference type="PROSITE" id="PS50929">
    <property type="entry name" value="ABC_TM1F"/>
    <property type="match status" value="1"/>
</dbReference>
<dbReference type="InterPro" id="IPR003593">
    <property type="entry name" value="AAA+_ATPase"/>
</dbReference>
<gene>
    <name evidence="10" type="ORF">BB934_43930</name>
</gene>
<accession>A0A1B2EYU8</accession>
<keyword evidence="5 7" id="KW-1133">Transmembrane helix</keyword>
<evidence type="ECO:0000256" key="4">
    <source>
        <dbReference type="ARBA" id="ARBA00022840"/>
    </source>
</evidence>
<dbReference type="AlphaFoldDB" id="A0A1B2EYU8"/>
<dbReference type="Pfam" id="PF00005">
    <property type="entry name" value="ABC_tran"/>
    <property type="match status" value="1"/>
</dbReference>
<feature type="transmembrane region" description="Helical" evidence="7">
    <location>
        <begin position="241"/>
        <end position="267"/>
    </location>
</feature>
<comment type="subcellular location">
    <subcellularLocation>
        <location evidence="1">Cell membrane</location>
        <topology evidence="1">Multi-pass membrane protein</topology>
    </subcellularLocation>
</comment>
<dbReference type="InterPro" id="IPR039421">
    <property type="entry name" value="Type_1_exporter"/>
</dbReference>
<dbReference type="SUPFAM" id="SSF52540">
    <property type="entry name" value="P-loop containing nucleoside triphosphate hydrolases"/>
    <property type="match status" value="1"/>
</dbReference>
<keyword evidence="4" id="KW-0067">ATP-binding</keyword>
<feature type="transmembrane region" description="Helical" evidence="7">
    <location>
        <begin position="149"/>
        <end position="168"/>
    </location>
</feature>
<keyword evidence="10" id="KW-0614">Plasmid</keyword>
<dbReference type="EMBL" id="CP016620">
    <property type="protein sequence ID" value="ANY85150.1"/>
    <property type="molecule type" value="Genomic_DNA"/>
</dbReference>
<dbReference type="RefSeq" id="WP_162299289.1">
    <property type="nucleotide sequence ID" value="NZ_CP016620.1"/>
</dbReference>
<keyword evidence="3" id="KW-0547">Nucleotide-binding</keyword>
<name>A0A1B2EYU8_9HYPH</name>
<dbReference type="SMART" id="SM00382">
    <property type="entry name" value="AAA"/>
    <property type="match status" value="1"/>
</dbReference>
<protein>
    <recommendedName>
        <fullName evidence="11">ABC transporter ATP-binding protein</fullName>
    </recommendedName>
</protein>
<dbReference type="Gene3D" id="3.40.50.300">
    <property type="entry name" value="P-loop containing nucleotide triphosphate hydrolases"/>
    <property type="match status" value="1"/>
</dbReference>
<dbReference type="GO" id="GO:0016887">
    <property type="term" value="F:ATP hydrolysis activity"/>
    <property type="evidence" value="ECO:0007669"/>
    <property type="project" value="InterPro"/>
</dbReference>
<dbReference type="SUPFAM" id="SSF90123">
    <property type="entry name" value="ABC transporter transmembrane region"/>
    <property type="match status" value="1"/>
</dbReference>
<evidence type="ECO:0000256" key="2">
    <source>
        <dbReference type="ARBA" id="ARBA00022692"/>
    </source>
</evidence>
<dbReference type="GO" id="GO:0005886">
    <property type="term" value="C:plasma membrane"/>
    <property type="evidence" value="ECO:0007669"/>
    <property type="project" value="UniProtKB-SubCell"/>
</dbReference>
<evidence type="ECO:0000313" key="10">
    <source>
        <dbReference type="EMBL" id="ANY85150.1"/>
    </source>
</evidence>
<dbReference type="GO" id="GO:0140359">
    <property type="term" value="F:ABC-type transporter activity"/>
    <property type="evidence" value="ECO:0007669"/>
    <property type="project" value="InterPro"/>
</dbReference>
<dbReference type="InterPro" id="IPR003439">
    <property type="entry name" value="ABC_transporter-like_ATP-bd"/>
</dbReference>
<dbReference type="PROSITE" id="PS50893">
    <property type="entry name" value="ABC_TRANSPORTER_2"/>
    <property type="match status" value="1"/>
</dbReference>
<keyword evidence="2 7" id="KW-0812">Transmembrane</keyword>
<reference evidence="10" key="1">
    <citation type="submission" date="2016-07" db="EMBL/GenBank/DDBJ databases">
        <title>Microvirga ossetica sp. nov. a new species of rhizobia isolated from root nodules of the legume species Vicia alpestris Steven originated from North Ossetia region in the Caucasus.</title>
        <authorList>
            <person name="Safronova V.I."/>
            <person name="Kuznetsova I.G."/>
            <person name="Sazanova A.L."/>
            <person name="Belimov A."/>
            <person name="Andronov E."/>
            <person name="Osledkin Y.S."/>
            <person name="Onishchuk O.P."/>
            <person name="Kurchak O.N."/>
            <person name="Shaposhnikov A.I."/>
            <person name="Willems A."/>
            <person name="Tikhonovich I.A."/>
        </authorList>
    </citation>
    <scope>NUCLEOTIDE SEQUENCE [LARGE SCALE GENOMIC DNA]</scope>
    <source>
        <strain evidence="10">V5/3M</strain>
        <plasmid evidence="10">unnamed4</plasmid>
    </source>
</reference>
<dbReference type="InterPro" id="IPR036640">
    <property type="entry name" value="ABC1_TM_sf"/>
</dbReference>
<dbReference type="KEGG" id="moc:BB934_43930"/>
<evidence type="ECO:0000256" key="3">
    <source>
        <dbReference type="ARBA" id="ARBA00022741"/>
    </source>
</evidence>
<feature type="transmembrane region" description="Helical" evidence="7">
    <location>
        <begin position="12"/>
        <end position="38"/>
    </location>
</feature>
<evidence type="ECO:0000259" key="8">
    <source>
        <dbReference type="PROSITE" id="PS50893"/>
    </source>
</evidence>
<evidence type="ECO:0000256" key="1">
    <source>
        <dbReference type="ARBA" id="ARBA00004651"/>
    </source>
</evidence>
<evidence type="ECO:0000259" key="9">
    <source>
        <dbReference type="PROSITE" id="PS50929"/>
    </source>
</evidence>
<dbReference type="PANTHER" id="PTHR24221:SF248">
    <property type="entry name" value="ABC TRANSPORTER TRANSMEMBRANE REGION"/>
    <property type="match status" value="1"/>
</dbReference>
<dbReference type="PANTHER" id="PTHR24221">
    <property type="entry name" value="ATP-BINDING CASSETTE SUB-FAMILY B"/>
    <property type="match status" value="1"/>
</dbReference>
<feature type="domain" description="ABC transporter" evidence="8">
    <location>
        <begin position="321"/>
        <end position="552"/>
    </location>
</feature>
<dbReference type="Pfam" id="PF00664">
    <property type="entry name" value="ABC_membrane"/>
    <property type="match status" value="1"/>
</dbReference>
<dbReference type="GO" id="GO:0034040">
    <property type="term" value="F:ATPase-coupled lipid transmembrane transporter activity"/>
    <property type="evidence" value="ECO:0007669"/>
    <property type="project" value="TreeGrafter"/>
</dbReference>
<dbReference type="InterPro" id="IPR027417">
    <property type="entry name" value="P-loop_NTPase"/>
</dbReference>
<dbReference type="InterPro" id="IPR011527">
    <property type="entry name" value="ABC1_TM_dom"/>
</dbReference>
<evidence type="ECO:0008006" key="11">
    <source>
        <dbReference type="Google" id="ProtNLM"/>
    </source>
</evidence>
<proteinExistence type="predicted"/>